<dbReference type="GeneTree" id="ENSGT00940000155239"/>
<evidence type="ECO:0000256" key="4">
    <source>
        <dbReference type="ARBA" id="ARBA00023158"/>
    </source>
</evidence>
<protein>
    <recommendedName>
        <fullName evidence="6">PAZ domain-containing protein</fullName>
    </recommendedName>
</protein>
<dbReference type="SMART" id="SM00949">
    <property type="entry name" value="PAZ"/>
    <property type="match status" value="1"/>
</dbReference>
<proteinExistence type="inferred from homology"/>
<dbReference type="Gene3D" id="2.170.260.10">
    <property type="entry name" value="paz domain"/>
    <property type="match status" value="1"/>
</dbReference>
<dbReference type="Pfam" id="PF02170">
    <property type="entry name" value="PAZ"/>
    <property type="match status" value="1"/>
</dbReference>
<keyword evidence="4" id="KW-0943">RNA-mediated gene silencing</keyword>
<evidence type="ECO:0000256" key="5">
    <source>
        <dbReference type="ARBA" id="ARBA00023274"/>
    </source>
</evidence>
<dbReference type="GO" id="GO:0031047">
    <property type="term" value="P:regulatory ncRNA-mediated gene silencing"/>
    <property type="evidence" value="ECO:0007669"/>
    <property type="project" value="UniProtKB-KW"/>
</dbReference>
<organism evidence="7">
    <name type="scientific">Petromyzon marinus</name>
    <name type="common">Sea lamprey</name>
    <dbReference type="NCBI Taxonomy" id="7757"/>
    <lineage>
        <taxon>Eukaryota</taxon>
        <taxon>Metazoa</taxon>
        <taxon>Chordata</taxon>
        <taxon>Craniata</taxon>
        <taxon>Vertebrata</taxon>
        <taxon>Cyclostomata</taxon>
        <taxon>Hyperoartia</taxon>
        <taxon>Petromyzontiformes</taxon>
        <taxon>Petromyzontidae</taxon>
        <taxon>Petromyzon</taxon>
    </lineage>
</organism>
<dbReference type="GO" id="GO:0000932">
    <property type="term" value="C:P-body"/>
    <property type="evidence" value="ECO:0007669"/>
    <property type="project" value="UniProtKB-SubCell"/>
</dbReference>
<dbReference type="Pfam" id="PF16486">
    <property type="entry name" value="ArgoN"/>
    <property type="match status" value="1"/>
</dbReference>
<dbReference type="CDD" id="cd02846">
    <property type="entry name" value="PAZ_argonaute_like"/>
    <property type="match status" value="1"/>
</dbReference>
<accession>S4RV64</accession>
<evidence type="ECO:0000313" key="7">
    <source>
        <dbReference type="Ensembl" id="ENSPMAP00000009104.1"/>
    </source>
</evidence>
<dbReference type="Pfam" id="PF16488">
    <property type="entry name" value="ArgoL2"/>
    <property type="match status" value="1"/>
</dbReference>
<dbReference type="SUPFAM" id="SSF101690">
    <property type="entry name" value="PAZ domain"/>
    <property type="match status" value="1"/>
</dbReference>
<keyword evidence="5" id="KW-0687">Ribonucleoprotein</keyword>
<name>S4RV64_PETMA</name>
<feature type="domain" description="PAZ" evidence="6">
    <location>
        <begin position="197"/>
        <end position="316"/>
    </location>
</feature>
<evidence type="ECO:0000256" key="1">
    <source>
        <dbReference type="ARBA" id="ARBA00004201"/>
    </source>
</evidence>
<comment type="similarity">
    <text evidence="2">Belongs to the argonaute family. Ago subfamily.</text>
</comment>
<evidence type="ECO:0000259" key="6">
    <source>
        <dbReference type="PROSITE" id="PS50821"/>
    </source>
</evidence>
<dbReference type="InterPro" id="IPR003100">
    <property type="entry name" value="PAZ_dom"/>
</dbReference>
<dbReference type="PANTHER" id="PTHR22891">
    <property type="entry name" value="EUKARYOTIC TRANSLATION INITIATION FACTOR 2C"/>
    <property type="match status" value="1"/>
</dbReference>
<evidence type="ECO:0000256" key="2">
    <source>
        <dbReference type="ARBA" id="ARBA00008201"/>
    </source>
</evidence>
<dbReference type="GO" id="GO:0016442">
    <property type="term" value="C:RISC complex"/>
    <property type="evidence" value="ECO:0007669"/>
    <property type="project" value="UniProtKB-ARBA"/>
</dbReference>
<dbReference type="Ensembl" id="ENSPMAT00000009143.1">
    <property type="protein sequence ID" value="ENSPMAP00000009104.1"/>
    <property type="gene ID" value="ENSPMAG00000008265.1"/>
</dbReference>
<sequence>FQPPLRPSLGSLGRTIRLQANFFQVDIPKGFLQHYEVEVKPDKCPRRVNREVVLHMVQHYKQIFGERKPVYDGRQNLYTATPLPIGWDRVNLQCSILANAKDLVFFNSIEYISSYIDYAENVLKNDIIQSSVYDTFQCQPLVLKHRQTHRICPAGCEYFVLSQGWQCPVRGKAVCPCLFKRMLAMAVSATAFYKAQPVVEFLCEILGVHSLDDQRKPLTDSQRVAFTKEITGLKVEITHCGQMKRKYRVCSVSRKSASHQTFPLQLESGQTVECSVAHYFREKHKLQLRYPHLPCLQVGQKEKHTYLPLEVCNIVPGQRCIRRLTDSQTSTMIKATARSAPDRQEEISKLMKNANFKGDPFMREFEIRVRDDMTEVTGRVLPAPMLQYGGHV</sequence>
<evidence type="ECO:0000256" key="3">
    <source>
        <dbReference type="ARBA" id="ARBA00022884"/>
    </source>
</evidence>
<reference evidence="7" key="2">
    <citation type="submission" date="2025-09" db="UniProtKB">
        <authorList>
            <consortium name="Ensembl"/>
        </authorList>
    </citation>
    <scope>IDENTIFICATION</scope>
</reference>
<keyword evidence="3" id="KW-0694">RNA-binding</keyword>
<dbReference type="InterPro" id="IPR032472">
    <property type="entry name" value="ArgoL2"/>
</dbReference>
<dbReference type="PROSITE" id="PS50821">
    <property type="entry name" value="PAZ"/>
    <property type="match status" value="1"/>
</dbReference>
<dbReference type="InterPro" id="IPR032474">
    <property type="entry name" value="Argonaute_N"/>
</dbReference>
<dbReference type="InterPro" id="IPR036085">
    <property type="entry name" value="PAZ_dom_sf"/>
</dbReference>
<dbReference type="GO" id="GO:0003723">
    <property type="term" value="F:RNA binding"/>
    <property type="evidence" value="ECO:0007669"/>
    <property type="project" value="UniProtKB-KW"/>
</dbReference>
<dbReference type="AlphaFoldDB" id="S4RV64"/>
<dbReference type="FunFam" id="2.170.260.10:FF:000001">
    <property type="entry name" value="Protein argonaute-2"/>
    <property type="match status" value="1"/>
</dbReference>
<reference evidence="7" key="1">
    <citation type="submission" date="2025-08" db="UniProtKB">
        <authorList>
            <consortium name="Ensembl"/>
        </authorList>
    </citation>
    <scope>IDENTIFICATION</scope>
</reference>
<comment type="subcellular location">
    <subcellularLocation>
        <location evidence="1">Cytoplasm</location>
        <location evidence="1">P-body</location>
    </subcellularLocation>
</comment>